<evidence type="ECO:0000256" key="3">
    <source>
        <dbReference type="ARBA" id="ARBA00022448"/>
    </source>
</evidence>
<comment type="catalytic activity">
    <reaction evidence="15">
        <text>4 Fe(II)-[cytochrome c] + O2 + 8 H(+)(in) = 4 Fe(III)-[cytochrome c] + 2 H2O + 4 H(+)(out)</text>
        <dbReference type="Rhea" id="RHEA:11436"/>
        <dbReference type="Rhea" id="RHEA-COMP:10350"/>
        <dbReference type="Rhea" id="RHEA-COMP:14399"/>
        <dbReference type="ChEBI" id="CHEBI:15377"/>
        <dbReference type="ChEBI" id="CHEBI:15378"/>
        <dbReference type="ChEBI" id="CHEBI:15379"/>
        <dbReference type="ChEBI" id="CHEBI:29033"/>
        <dbReference type="ChEBI" id="CHEBI:29034"/>
        <dbReference type="EC" id="7.1.1.9"/>
    </reaction>
</comment>
<dbReference type="RefSeq" id="WP_247259947.1">
    <property type="nucleotide sequence ID" value="NZ_JALJQZ010000005.1"/>
</dbReference>
<dbReference type="SUPFAM" id="SSF49503">
    <property type="entry name" value="Cupredoxins"/>
    <property type="match status" value="1"/>
</dbReference>
<keyword evidence="8" id="KW-0249">Electron transport</keyword>
<evidence type="ECO:0000256" key="9">
    <source>
        <dbReference type="ARBA" id="ARBA00022989"/>
    </source>
</evidence>
<protein>
    <recommendedName>
        <fullName evidence="14">Cytochrome aa3 subunit 2</fullName>
    </recommendedName>
</protein>
<feature type="domain" description="Cytochrome c" evidence="19">
    <location>
        <begin position="257"/>
        <end position="349"/>
    </location>
</feature>
<keyword evidence="10 16" id="KW-0408">Iron</keyword>
<dbReference type="InterPro" id="IPR034236">
    <property type="entry name" value="CuRO_CcO_Caa3_II"/>
</dbReference>
<name>A0ABV8E341_9HYPH</name>
<feature type="transmembrane region" description="Helical" evidence="17">
    <location>
        <begin position="56"/>
        <end position="78"/>
    </location>
</feature>
<evidence type="ECO:0000256" key="16">
    <source>
        <dbReference type="PROSITE-ProRule" id="PRU00433"/>
    </source>
</evidence>
<dbReference type="Pfam" id="PF00116">
    <property type="entry name" value="COX2"/>
    <property type="match status" value="1"/>
</dbReference>
<comment type="caution">
    <text evidence="20">The sequence shown here is derived from an EMBL/GenBank/DDBJ whole genome shotgun (WGS) entry which is preliminary data.</text>
</comment>
<comment type="function">
    <text evidence="13">Subunits I and II form the functional core of the enzyme complex. Electrons originating in cytochrome c are transferred via heme a and Cu(A) to the binuclear center formed by heme a3 and Cu(B).</text>
</comment>
<feature type="domain" description="Cytochrome oxidase subunit II copper A binding" evidence="18">
    <location>
        <begin position="129"/>
        <end position="245"/>
    </location>
</feature>
<comment type="subcellular location">
    <subcellularLocation>
        <location evidence="1">Membrane</location>
        <topology evidence="1">Multi-pass membrane protein</topology>
    </subcellularLocation>
</comment>
<evidence type="ECO:0000256" key="14">
    <source>
        <dbReference type="ARBA" id="ARBA00031399"/>
    </source>
</evidence>
<evidence type="ECO:0000256" key="13">
    <source>
        <dbReference type="ARBA" id="ARBA00024688"/>
    </source>
</evidence>
<keyword evidence="11" id="KW-0186">Copper</keyword>
<sequence>MNVERLAGAANRSRKVIYHFCPFSLAICLLVLSSCSGVQSALDPAGREADAVATLFWVMVAGGGLIWLCVMGAFLFAGRFKTQPLTERRAGGIIVFGGVAFPVVVLAGLIAYAGWLMPAMRPWFAGEGEGLRRIEITAEQYWWRVRYLDDKGQVLRESANEVFMPVDERVLFVLKAKDVIHSFWIPSLGGKMDAIPGRVNNLQLEATKTGSYRGVCAEFCGTAHALMAFTVEVLEKQAFEDWLRPKASSTPVSAAQTPDAGGLDAFLKNGCGACHAIDGTQAQGAIGPNLTGFGTRPTVAAGTLPNTTGHLIRFIKTPDLIKPGVNMPSYNMLLQAEVEAISLYLKGLK</sequence>
<dbReference type="Pfam" id="PF00034">
    <property type="entry name" value="Cytochrom_C"/>
    <property type="match status" value="1"/>
</dbReference>
<evidence type="ECO:0000256" key="17">
    <source>
        <dbReference type="SAM" id="Phobius"/>
    </source>
</evidence>
<keyword evidence="9 17" id="KW-1133">Transmembrane helix</keyword>
<keyword evidence="21" id="KW-1185">Reference proteome</keyword>
<dbReference type="InterPro" id="IPR014222">
    <property type="entry name" value="Cyt_c_oxidase_su2"/>
</dbReference>
<dbReference type="PROSITE" id="PS50857">
    <property type="entry name" value="COX2_CUA"/>
    <property type="match status" value="1"/>
</dbReference>
<dbReference type="PANTHER" id="PTHR22888">
    <property type="entry name" value="CYTOCHROME C OXIDASE, SUBUNIT II"/>
    <property type="match status" value="1"/>
</dbReference>
<evidence type="ECO:0000256" key="10">
    <source>
        <dbReference type="ARBA" id="ARBA00023004"/>
    </source>
</evidence>
<evidence type="ECO:0000256" key="5">
    <source>
        <dbReference type="ARBA" id="ARBA00022660"/>
    </source>
</evidence>
<evidence type="ECO:0000256" key="8">
    <source>
        <dbReference type="ARBA" id="ARBA00022982"/>
    </source>
</evidence>
<keyword evidence="4 16" id="KW-0349">Heme</keyword>
<dbReference type="CDD" id="cd04213">
    <property type="entry name" value="CuRO_CcO_Caa3_II"/>
    <property type="match status" value="1"/>
</dbReference>
<dbReference type="SUPFAM" id="SSF46626">
    <property type="entry name" value="Cytochrome c"/>
    <property type="match status" value="1"/>
</dbReference>
<evidence type="ECO:0000256" key="4">
    <source>
        <dbReference type="ARBA" id="ARBA00022617"/>
    </source>
</evidence>
<organism evidence="20 21">
    <name type="scientific">Rhizobium lemnae</name>
    <dbReference type="NCBI Taxonomy" id="1214924"/>
    <lineage>
        <taxon>Bacteria</taxon>
        <taxon>Pseudomonadati</taxon>
        <taxon>Pseudomonadota</taxon>
        <taxon>Alphaproteobacteria</taxon>
        <taxon>Hyphomicrobiales</taxon>
        <taxon>Rhizobiaceae</taxon>
        <taxon>Rhizobium/Agrobacterium group</taxon>
        <taxon>Rhizobium</taxon>
    </lineage>
</organism>
<evidence type="ECO:0000313" key="21">
    <source>
        <dbReference type="Proteomes" id="UP001595697"/>
    </source>
</evidence>
<keyword evidence="5" id="KW-0679">Respiratory chain</keyword>
<dbReference type="InterPro" id="IPR008972">
    <property type="entry name" value="Cupredoxin"/>
</dbReference>
<dbReference type="EMBL" id="JBHSBD010000005">
    <property type="protein sequence ID" value="MFC3966868.1"/>
    <property type="molecule type" value="Genomic_DNA"/>
</dbReference>
<evidence type="ECO:0000256" key="1">
    <source>
        <dbReference type="ARBA" id="ARBA00004141"/>
    </source>
</evidence>
<evidence type="ECO:0000259" key="18">
    <source>
        <dbReference type="PROSITE" id="PS50857"/>
    </source>
</evidence>
<dbReference type="InterPro" id="IPR036909">
    <property type="entry name" value="Cyt_c-like_dom_sf"/>
</dbReference>
<evidence type="ECO:0000313" key="20">
    <source>
        <dbReference type="EMBL" id="MFC3966868.1"/>
    </source>
</evidence>
<accession>A0ABV8E341</accession>
<evidence type="ECO:0000256" key="15">
    <source>
        <dbReference type="ARBA" id="ARBA00047816"/>
    </source>
</evidence>
<dbReference type="NCBIfam" id="TIGR02866">
    <property type="entry name" value="CoxB"/>
    <property type="match status" value="1"/>
</dbReference>
<evidence type="ECO:0000256" key="12">
    <source>
        <dbReference type="ARBA" id="ARBA00023136"/>
    </source>
</evidence>
<dbReference type="PANTHER" id="PTHR22888:SF9">
    <property type="entry name" value="CYTOCHROME C OXIDASE SUBUNIT 2"/>
    <property type="match status" value="1"/>
</dbReference>
<gene>
    <name evidence="20" type="primary">coxB</name>
    <name evidence="20" type="ORF">ACFOVS_01690</name>
</gene>
<keyword evidence="7 16" id="KW-0479">Metal-binding</keyword>
<reference evidence="21" key="1">
    <citation type="journal article" date="2019" name="Int. J. Syst. Evol. Microbiol.">
        <title>The Global Catalogue of Microorganisms (GCM) 10K type strain sequencing project: providing services to taxonomists for standard genome sequencing and annotation.</title>
        <authorList>
            <consortium name="The Broad Institute Genomics Platform"/>
            <consortium name="The Broad Institute Genome Sequencing Center for Infectious Disease"/>
            <person name="Wu L."/>
            <person name="Ma J."/>
        </authorList>
    </citation>
    <scope>NUCLEOTIDE SEQUENCE [LARGE SCALE GENOMIC DNA]</scope>
    <source>
        <strain evidence="21">TBRC 5781</strain>
    </source>
</reference>
<evidence type="ECO:0000256" key="6">
    <source>
        <dbReference type="ARBA" id="ARBA00022692"/>
    </source>
</evidence>
<dbReference type="InterPro" id="IPR001505">
    <property type="entry name" value="Copper_CuA"/>
</dbReference>
<dbReference type="PROSITE" id="PS51257">
    <property type="entry name" value="PROKAR_LIPOPROTEIN"/>
    <property type="match status" value="1"/>
</dbReference>
<comment type="similarity">
    <text evidence="2">Belongs to the cytochrome c oxidase subunit 2 family.</text>
</comment>
<dbReference type="InterPro" id="IPR002429">
    <property type="entry name" value="CcO_II-like_C"/>
</dbReference>
<keyword evidence="6 17" id="KW-0812">Transmembrane</keyword>
<evidence type="ECO:0000256" key="7">
    <source>
        <dbReference type="ARBA" id="ARBA00022723"/>
    </source>
</evidence>
<evidence type="ECO:0000256" key="2">
    <source>
        <dbReference type="ARBA" id="ARBA00007866"/>
    </source>
</evidence>
<dbReference type="InterPro" id="IPR045187">
    <property type="entry name" value="CcO_II"/>
</dbReference>
<dbReference type="InterPro" id="IPR009056">
    <property type="entry name" value="Cyt_c-like_dom"/>
</dbReference>
<dbReference type="PROSITE" id="PS00078">
    <property type="entry name" value="COX2"/>
    <property type="match status" value="1"/>
</dbReference>
<keyword evidence="3" id="KW-0813">Transport</keyword>
<evidence type="ECO:0000259" key="19">
    <source>
        <dbReference type="PROSITE" id="PS51007"/>
    </source>
</evidence>
<dbReference type="Proteomes" id="UP001595697">
    <property type="component" value="Unassembled WGS sequence"/>
</dbReference>
<keyword evidence="12 17" id="KW-0472">Membrane</keyword>
<feature type="transmembrane region" description="Helical" evidence="17">
    <location>
        <begin position="90"/>
        <end position="115"/>
    </location>
</feature>
<dbReference type="Gene3D" id="2.60.40.420">
    <property type="entry name" value="Cupredoxins - blue copper proteins"/>
    <property type="match status" value="1"/>
</dbReference>
<dbReference type="PROSITE" id="PS51007">
    <property type="entry name" value="CYTC"/>
    <property type="match status" value="1"/>
</dbReference>
<proteinExistence type="inferred from homology"/>
<evidence type="ECO:0000256" key="11">
    <source>
        <dbReference type="ARBA" id="ARBA00023008"/>
    </source>
</evidence>